<keyword evidence="7 15" id="KW-0548">Nucleotidyltransferase</keyword>
<dbReference type="PANTHER" id="PTHR22749">
    <property type="entry name" value="RIBOFLAVIN KINASE/FMN ADENYLYLTRANSFERASE"/>
    <property type="match status" value="1"/>
</dbReference>
<keyword evidence="4 15" id="KW-0285">Flavoprotein</keyword>
<dbReference type="InterPro" id="IPR014729">
    <property type="entry name" value="Rossmann-like_a/b/a_fold"/>
</dbReference>
<evidence type="ECO:0000256" key="11">
    <source>
        <dbReference type="ARBA" id="ARBA00022840"/>
    </source>
</evidence>
<dbReference type="SMART" id="SM00904">
    <property type="entry name" value="Flavokinase"/>
    <property type="match status" value="1"/>
</dbReference>
<comment type="function">
    <text evidence="1">Catalyzes the phosphorylation of riboflavin to FMN followed by the adenylation of FMN to FAD.</text>
</comment>
<dbReference type="InterPro" id="IPR023468">
    <property type="entry name" value="Riboflavin_kinase"/>
</dbReference>
<dbReference type="InterPro" id="IPR015865">
    <property type="entry name" value="Riboflavin_kinase_bac/euk"/>
</dbReference>
<dbReference type="FunFam" id="2.40.30.30:FF:000003">
    <property type="entry name" value="Riboflavin biosynthesis protein"/>
    <property type="match status" value="1"/>
</dbReference>
<comment type="similarity">
    <text evidence="15">Belongs to the ribF family.</text>
</comment>
<accession>A0A1U7JCK6</accession>
<gene>
    <name evidence="17" type="ORF">A3843_17475</name>
</gene>
<evidence type="ECO:0000256" key="3">
    <source>
        <dbReference type="ARBA" id="ARBA00005201"/>
    </source>
</evidence>
<dbReference type="PANTHER" id="PTHR22749:SF6">
    <property type="entry name" value="RIBOFLAVIN KINASE"/>
    <property type="match status" value="1"/>
</dbReference>
<dbReference type="EMBL" id="LVVZ01000041">
    <property type="protein sequence ID" value="OKL42463.1"/>
    <property type="molecule type" value="Genomic_DNA"/>
</dbReference>
<dbReference type="SUPFAM" id="SSF82114">
    <property type="entry name" value="Riboflavin kinase-like"/>
    <property type="match status" value="1"/>
</dbReference>
<evidence type="ECO:0000256" key="4">
    <source>
        <dbReference type="ARBA" id="ARBA00022630"/>
    </source>
</evidence>
<evidence type="ECO:0000256" key="8">
    <source>
        <dbReference type="ARBA" id="ARBA00022741"/>
    </source>
</evidence>
<protein>
    <recommendedName>
        <fullName evidence="15">Riboflavin biosynthesis protein</fullName>
    </recommendedName>
    <domain>
        <recommendedName>
            <fullName evidence="15">Riboflavin kinase</fullName>
            <ecNumber evidence="15">2.7.1.26</ecNumber>
        </recommendedName>
        <alternativeName>
            <fullName evidence="15">Flavokinase</fullName>
        </alternativeName>
    </domain>
    <domain>
        <recommendedName>
            <fullName evidence="15">FMN adenylyltransferase</fullName>
            <ecNumber evidence="15">2.7.7.2</ecNumber>
        </recommendedName>
        <alternativeName>
            <fullName evidence="15">FAD pyrophosphorylase</fullName>
        </alternativeName>
        <alternativeName>
            <fullName evidence="15">FAD synthase</fullName>
        </alternativeName>
    </domain>
</protein>
<dbReference type="CDD" id="cd02064">
    <property type="entry name" value="FAD_synthetase_N"/>
    <property type="match status" value="1"/>
</dbReference>
<dbReference type="STRING" id="197461.A3843_17475"/>
<dbReference type="AlphaFoldDB" id="A0A1U7JCK6"/>
<dbReference type="GO" id="GO:0009398">
    <property type="term" value="P:FMN biosynthetic process"/>
    <property type="evidence" value="ECO:0007669"/>
    <property type="project" value="UniProtKB-UniRule"/>
</dbReference>
<comment type="pathway">
    <text evidence="2 15">Cofactor biosynthesis; FAD biosynthesis; FAD from FMN: step 1/1.</text>
</comment>
<keyword evidence="8 15" id="KW-0547">Nucleotide-binding</keyword>
<evidence type="ECO:0000256" key="12">
    <source>
        <dbReference type="ARBA" id="ARBA00023268"/>
    </source>
</evidence>
<dbReference type="Gene3D" id="2.40.30.30">
    <property type="entry name" value="Riboflavin kinase-like"/>
    <property type="match status" value="1"/>
</dbReference>
<evidence type="ECO:0000256" key="9">
    <source>
        <dbReference type="ARBA" id="ARBA00022777"/>
    </source>
</evidence>
<sequence length="332" mass="36378">MHAAPASTKPFHHITDLASFPEGLKGGVVAIGNFDGVHRGHRSVLQYALDEAARRGVPALVMTFEPHPRTFFKPSEPVFRLTPSHAKAEILKALGFDGLLELPFTKEFAGLSAEAFVRDILIDTMAISESITGYDFHFGKARQGTPQFLKEAGDTHGFSVRIVDPQEDENREVISSSRVRAALATGDIALANALLGYRYFTEAKVQHGEKRGRDLGYPTANLALAPNAELRHGVYAVQVKIEGEVHPAVASFGRRPTFDDGAPLLEVHVFDFAGDLYDKMLTVYFVGFIRPEMKFDGVNALIAQMDQDSAEARAMIASLRPLSDLDTTLPQM</sequence>
<dbReference type="NCBIfam" id="TIGR00083">
    <property type="entry name" value="ribF"/>
    <property type="match status" value="1"/>
</dbReference>
<evidence type="ECO:0000256" key="15">
    <source>
        <dbReference type="PIRNR" id="PIRNR004491"/>
    </source>
</evidence>
<evidence type="ECO:0000256" key="2">
    <source>
        <dbReference type="ARBA" id="ARBA00004726"/>
    </source>
</evidence>
<comment type="caution">
    <text evidence="17">The sequence shown here is derived from an EMBL/GenBank/DDBJ whole genome shotgun (WGS) entry which is preliminary data.</text>
</comment>
<dbReference type="FunFam" id="3.40.50.620:FF:000021">
    <property type="entry name" value="Riboflavin biosynthesis protein"/>
    <property type="match status" value="1"/>
</dbReference>
<dbReference type="InterPro" id="IPR023465">
    <property type="entry name" value="Riboflavin_kinase_dom_sf"/>
</dbReference>
<dbReference type="GO" id="GO:0003919">
    <property type="term" value="F:FMN adenylyltransferase activity"/>
    <property type="evidence" value="ECO:0007669"/>
    <property type="project" value="UniProtKB-UniRule"/>
</dbReference>
<proteinExistence type="inferred from homology"/>
<dbReference type="SUPFAM" id="SSF52374">
    <property type="entry name" value="Nucleotidylyl transferase"/>
    <property type="match status" value="1"/>
</dbReference>
<keyword evidence="12" id="KW-0511">Multifunctional enzyme</keyword>
<reference evidence="17 18" key="1">
    <citation type="submission" date="2016-03" db="EMBL/GenBank/DDBJ databases">
        <title>Genome sequence of Nesiotobacter sp. nov., a moderately halophilic alphaproteobacterium isolated from the Yellow Sea, China.</title>
        <authorList>
            <person name="Zhang G."/>
            <person name="Zhang R."/>
        </authorList>
    </citation>
    <scope>NUCLEOTIDE SEQUENCE [LARGE SCALE GENOMIC DNA]</scope>
    <source>
        <strain evidence="17 18">WB1-6</strain>
    </source>
</reference>
<evidence type="ECO:0000313" key="17">
    <source>
        <dbReference type="EMBL" id="OKL42463.1"/>
    </source>
</evidence>
<dbReference type="RefSeq" id="WP_028482490.1">
    <property type="nucleotide sequence ID" value="NZ_LVVZ01000041.1"/>
</dbReference>
<comment type="pathway">
    <text evidence="3 15">Cofactor biosynthesis; FMN biosynthesis; FMN from riboflavin (ATP route): step 1/1.</text>
</comment>
<dbReference type="EC" id="2.7.7.2" evidence="15"/>
<dbReference type="GO" id="GO:0009231">
    <property type="term" value="P:riboflavin biosynthetic process"/>
    <property type="evidence" value="ECO:0007669"/>
    <property type="project" value="InterPro"/>
</dbReference>
<dbReference type="UniPathway" id="UPA00277">
    <property type="reaction ID" value="UER00407"/>
</dbReference>
<dbReference type="Pfam" id="PF01687">
    <property type="entry name" value="Flavokinase"/>
    <property type="match status" value="1"/>
</dbReference>
<keyword evidence="5 15" id="KW-0288">FMN</keyword>
<dbReference type="InterPro" id="IPR002606">
    <property type="entry name" value="Riboflavin_kinase_bac"/>
</dbReference>
<dbReference type="InterPro" id="IPR015864">
    <property type="entry name" value="FAD_synthase"/>
</dbReference>
<keyword evidence="10 15" id="KW-0274">FAD</keyword>
<keyword evidence="9 15" id="KW-0418">Kinase</keyword>
<evidence type="ECO:0000256" key="7">
    <source>
        <dbReference type="ARBA" id="ARBA00022695"/>
    </source>
</evidence>
<evidence type="ECO:0000256" key="10">
    <source>
        <dbReference type="ARBA" id="ARBA00022827"/>
    </source>
</evidence>
<dbReference type="Gene3D" id="3.40.50.620">
    <property type="entry name" value="HUPs"/>
    <property type="match status" value="1"/>
</dbReference>
<keyword evidence="11 15" id="KW-0067">ATP-binding</keyword>
<evidence type="ECO:0000256" key="1">
    <source>
        <dbReference type="ARBA" id="ARBA00002121"/>
    </source>
</evidence>
<feature type="domain" description="Riboflavin kinase" evidence="16">
    <location>
        <begin position="194"/>
        <end position="317"/>
    </location>
</feature>
<name>A0A1U7JCK6_9HYPH</name>
<dbReference type="EC" id="2.7.1.26" evidence="15"/>
<dbReference type="OrthoDB" id="9803667at2"/>
<keyword evidence="6 15" id="KW-0808">Transferase</keyword>
<comment type="catalytic activity">
    <reaction evidence="13 15">
        <text>riboflavin + ATP = FMN + ADP + H(+)</text>
        <dbReference type="Rhea" id="RHEA:14357"/>
        <dbReference type="ChEBI" id="CHEBI:15378"/>
        <dbReference type="ChEBI" id="CHEBI:30616"/>
        <dbReference type="ChEBI" id="CHEBI:57986"/>
        <dbReference type="ChEBI" id="CHEBI:58210"/>
        <dbReference type="ChEBI" id="CHEBI:456216"/>
        <dbReference type="EC" id="2.7.1.26"/>
    </reaction>
</comment>
<dbReference type="Proteomes" id="UP000185783">
    <property type="component" value="Unassembled WGS sequence"/>
</dbReference>
<evidence type="ECO:0000256" key="6">
    <source>
        <dbReference type="ARBA" id="ARBA00022679"/>
    </source>
</evidence>
<dbReference type="GO" id="GO:0005524">
    <property type="term" value="F:ATP binding"/>
    <property type="evidence" value="ECO:0007669"/>
    <property type="project" value="UniProtKB-UniRule"/>
</dbReference>
<evidence type="ECO:0000256" key="13">
    <source>
        <dbReference type="ARBA" id="ARBA00047880"/>
    </source>
</evidence>
<dbReference type="GO" id="GO:0006747">
    <property type="term" value="P:FAD biosynthetic process"/>
    <property type="evidence" value="ECO:0007669"/>
    <property type="project" value="UniProtKB-UniRule"/>
</dbReference>
<keyword evidence="18" id="KW-1185">Reference proteome</keyword>
<dbReference type="Pfam" id="PF06574">
    <property type="entry name" value="FAD_syn"/>
    <property type="match status" value="1"/>
</dbReference>
<dbReference type="NCBIfam" id="NF004160">
    <property type="entry name" value="PRK05627.1-3"/>
    <property type="match status" value="1"/>
</dbReference>
<organism evidence="17 18">
    <name type="scientific">Pseudovibrio exalbescens</name>
    <dbReference type="NCBI Taxonomy" id="197461"/>
    <lineage>
        <taxon>Bacteria</taxon>
        <taxon>Pseudomonadati</taxon>
        <taxon>Pseudomonadota</taxon>
        <taxon>Alphaproteobacteria</taxon>
        <taxon>Hyphomicrobiales</taxon>
        <taxon>Stappiaceae</taxon>
        <taxon>Pseudovibrio</taxon>
    </lineage>
</organism>
<evidence type="ECO:0000313" key="18">
    <source>
        <dbReference type="Proteomes" id="UP000185783"/>
    </source>
</evidence>
<dbReference type="UniPathway" id="UPA00276">
    <property type="reaction ID" value="UER00406"/>
</dbReference>
<dbReference type="PIRSF" id="PIRSF004491">
    <property type="entry name" value="FAD_Synth"/>
    <property type="match status" value="1"/>
</dbReference>
<evidence type="ECO:0000256" key="5">
    <source>
        <dbReference type="ARBA" id="ARBA00022643"/>
    </source>
</evidence>
<dbReference type="GO" id="GO:0008531">
    <property type="term" value="F:riboflavin kinase activity"/>
    <property type="evidence" value="ECO:0007669"/>
    <property type="project" value="UniProtKB-UniRule"/>
</dbReference>
<evidence type="ECO:0000256" key="14">
    <source>
        <dbReference type="ARBA" id="ARBA00049494"/>
    </source>
</evidence>
<comment type="catalytic activity">
    <reaction evidence="14 15">
        <text>FMN + ATP + H(+) = FAD + diphosphate</text>
        <dbReference type="Rhea" id="RHEA:17237"/>
        <dbReference type="ChEBI" id="CHEBI:15378"/>
        <dbReference type="ChEBI" id="CHEBI:30616"/>
        <dbReference type="ChEBI" id="CHEBI:33019"/>
        <dbReference type="ChEBI" id="CHEBI:57692"/>
        <dbReference type="ChEBI" id="CHEBI:58210"/>
        <dbReference type="EC" id="2.7.7.2"/>
    </reaction>
</comment>
<evidence type="ECO:0000259" key="16">
    <source>
        <dbReference type="SMART" id="SM00904"/>
    </source>
</evidence>